<dbReference type="EMBL" id="VSSQ01083525">
    <property type="protein sequence ID" value="MPN31821.1"/>
    <property type="molecule type" value="Genomic_DNA"/>
</dbReference>
<comment type="caution">
    <text evidence="1">The sequence shown here is derived from an EMBL/GenBank/DDBJ whole genome shotgun (WGS) entry which is preliminary data.</text>
</comment>
<evidence type="ECO:0000313" key="1">
    <source>
        <dbReference type="EMBL" id="MPN31821.1"/>
    </source>
</evidence>
<reference evidence="1" key="1">
    <citation type="submission" date="2019-08" db="EMBL/GenBank/DDBJ databases">
        <authorList>
            <person name="Kucharzyk K."/>
            <person name="Murdoch R.W."/>
            <person name="Higgins S."/>
            <person name="Loffler F."/>
        </authorList>
    </citation>
    <scope>NUCLEOTIDE SEQUENCE</scope>
</reference>
<protein>
    <submittedName>
        <fullName evidence="1">Uncharacterized protein</fullName>
    </submittedName>
</protein>
<proteinExistence type="predicted"/>
<sequence length="165" mass="17958">MLAVIVTLSALTARWRRLAAISPYSASQAMAAGNRRSPAGVSSMARCLRTNKGTPSALSSAWIWRLIADWVRHRSVAASVMLRRLAAATKPRKGSSGGSESRSFRMIFTHPFNADIAFEPASILGKTGFNRSGLEASTNAGFATETHLDAGLLAIFRQARRRRRR</sequence>
<gene>
    <name evidence="1" type="ORF">SDC9_179296</name>
</gene>
<name>A0A645GY88_9ZZZZ</name>
<accession>A0A645GY88</accession>
<dbReference type="AlphaFoldDB" id="A0A645GY88"/>
<organism evidence="1">
    <name type="scientific">bioreactor metagenome</name>
    <dbReference type="NCBI Taxonomy" id="1076179"/>
    <lineage>
        <taxon>unclassified sequences</taxon>
        <taxon>metagenomes</taxon>
        <taxon>ecological metagenomes</taxon>
    </lineage>
</organism>